<sequence length="499" mass="56085">MPQIIILGWETRSVELNLGIRAEISHTKHGNMPLAIDLIAHLVDCDGCPSVLSQWEVEHTTFLSRGYDRGSNLDMSINSSLMSPRFTGVPANSKKLDFLMMCGHVELLYRQHHWHTSVQEGDSNPWFLFKSTCTISIQFHTNWQGQFSIICSMVGYITTVFQWGTDQAMQSPQSLIAQALDCLRCFNDPGVESSLYHALGSYYCRHNDDGFKQAMAWFQKAVATAKMAGDLVAWAEALGSIANIHWRCGQYDVGKINAQEAQRLANISGNLSAEADALGYSGQCSQGLGDYNQAVSDLQGARQNSELCGPNRAYYLCSLQAEGEIYRLQSEYLKARNVFIPLMLNNVDEENHAYAALNVAQIAVEIGNLEEADVELHIATAQKYFSEVQSQLGLHLCQAVLASLQLRQNNWIQAKTMFEECLQASWSQSAELMFYVLERLADTTLWNYIDLPWASRYTVIYLVLSVKHKSKLDIHKALRCSGMCFSLRIIMNLRKPCSK</sequence>
<reference evidence="1" key="1">
    <citation type="submission" date="2023-03" db="EMBL/GenBank/DDBJ databases">
        <title>Massive genome expansion in bonnet fungi (Mycena s.s.) driven by repeated elements and novel gene families across ecological guilds.</title>
        <authorList>
            <consortium name="Lawrence Berkeley National Laboratory"/>
            <person name="Harder C.B."/>
            <person name="Miyauchi S."/>
            <person name="Viragh M."/>
            <person name="Kuo A."/>
            <person name="Thoen E."/>
            <person name="Andreopoulos B."/>
            <person name="Lu D."/>
            <person name="Skrede I."/>
            <person name="Drula E."/>
            <person name="Henrissat B."/>
            <person name="Morin E."/>
            <person name="Kohler A."/>
            <person name="Barry K."/>
            <person name="LaButti K."/>
            <person name="Morin E."/>
            <person name="Salamov A."/>
            <person name="Lipzen A."/>
            <person name="Mereny Z."/>
            <person name="Hegedus B."/>
            <person name="Baldrian P."/>
            <person name="Stursova M."/>
            <person name="Weitz H."/>
            <person name="Taylor A."/>
            <person name="Grigoriev I.V."/>
            <person name="Nagy L.G."/>
            <person name="Martin F."/>
            <person name="Kauserud H."/>
        </authorList>
    </citation>
    <scope>NUCLEOTIDE SEQUENCE</scope>
    <source>
        <strain evidence="1">9284</strain>
    </source>
</reference>
<dbReference type="SUPFAM" id="SSF48452">
    <property type="entry name" value="TPR-like"/>
    <property type="match status" value="1"/>
</dbReference>
<keyword evidence="2" id="KW-1185">Reference proteome</keyword>
<evidence type="ECO:0000313" key="2">
    <source>
        <dbReference type="Proteomes" id="UP001221142"/>
    </source>
</evidence>
<dbReference type="EMBL" id="JARKIF010000006">
    <property type="protein sequence ID" value="KAJ7636321.1"/>
    <property type="molecule type" value="Genomic_DNA"/>
</dbReference>
<accession>A0AAD7C151</accession>
<proteinExistence type="predicted"/>
<comment type="caution">
    <text evidence="1">The sequence shown here is derived from an EMBL/GenBank/DDBJ whole genome shotgun (WGS) entry which is preliminary data.</text>
</comment>
<dbReference type="Proteomes" id="UP001221142">
    <property type="component" value="Unassembled WGS sequence"/>
</dbReference>
<dbReference type="Gene3D" id="1.25.40.10">
    <property type="entry name" value="Tetratricopeptide repeat domain"/>
    <property type="match status" value="1"/>
</dbReference>
<dbReference type="InterPro" id="IPR011990">
    <property type="entry name" value="TPR-like_helical_dom_sf"/>
</dbReference>
<gene>
    <name evidence="1" type="ORF">FB45DRAFT_864375</name>
</gene>
<dbReference type="AlphaFoldDB" id="A0AAD7C151"/>
<organism evidence="1 2">
    <name type="scientific">Roridomyces roridus</name>
    <dbReference type="NCBI Taxonomy" id="1738132"/>
    <lineage>
        <taxon>Eukaryota</taxon>
        <taxon>Fungi</taxon>
        <taxon>Dikarya</taxon>
        <taxon>Basidiomycota</taxon>
        <taxon>Agaricomycotina</taxon>
        <taxon>Agaricomycetes</taxon>
        <taxon>Agaricomycetidae</taxon>
        <taxon>Agaricales</taxon>
        <taxon>Marasmiineae</taxon>
        <taxon>Mycenaceae</taxon>
        <taxon>Roridomyces</taxon>
    </lineage>
</organism>
<protein>
    <submittedName>
        <fullName evidence="1">Uncharacterized protein</fullName>
    </submittedName>
</protein>
<name>A0AAD7C151_9AGAR</name>
<evidence type="ECO:0000313" key="1">
    <source>
        <dbReference type="EMBL" id="KAJ7636321.1"/>
    </source>
</evidence>